<feature type="disulfide bond" evidence="24">
    <location>
        <begin position="367"/>
        <end position="413"/>
    </location>
</feature>
<feature type="disulfide bond" evidence="24">
    <location>
        <begin position="151"/>
        <end position="164"/>
    </location>
</feature>
<proteinExistence type="predicted"/>
<dbReference type="PANTHER" id="PTHR24255">
    <property type="entry name" value="COMPLEMENT COMPONENT 1, S SUBCOMPONENT-RELATED"/>
    <property type="match status" value="1"/>
</dbReference>
<dbReference type="FunFam" id="2.60.120.290:FF:000012">
    <property type="entry name" value="mannan-binding lectin serine protease 1 isoform X1"/>
    <property type="match status" value="1"/>
</dbReference>
<feature type="active site" description="Charge relay system" evidence="23">
    <location>
        <position position="638"/>
    </location>
</feature>
<dbReference type="EMBL" id="JABFDY010000004">
    <property type="protein sequence ID" value="KAF7708400.1"/>
    <property type="molecule type" value="Genomic_DNA"/>
</dbReference>
<evidence type="ECO:0000256" key="15">
    <source>
        <dbReference type="ARBA" id="ARBA00022825"/>
    </source>
</evidence>
<feature type="disulfide bond" evidence="24">
    <location>
        <begin position="139"/>
        <end position="155"/>
    </location>
</feature>
<dbReference type="GO" id="GO:0006958">
    <property type="term" value="P:complement activation, classical pathway"/>
    <property type="evidence" value="ECO:0007669"/>
    <property type="project" value="UniProtKB-KW"/>
</dbReference>
<feature type="domain" description="Sushi" evidence="32">
    <location>
        <begin position="299"/>
        <end position="364"/>
    </location>
</feature>
<feature type="binding site" evidence="26">
    <location>
        <position position="135"/>
    </location>
    <ligand>
        <name>Ca(2+)</name>
        <dbReference type="ChEBI" id="CHEBI:29108"/>
        <label>2</label>
    </ligand>
</feature>
<evidence type="ECO:0000256" key="6">
    <source>
        <dbReference type="ARBA" id="ARBA00022536"/>
    </source>
</evidence>
<dbReference type="InterPro" id="IPR035914">
    <property type="entry name" value="Sperma_CUB_dom_sf"/>
</dbReference>
<dbReference type="Pfam" id="PF07645">
    <property type="entry name" value="EGF_CA"/>
    <property type="match status" value="1"/>
</dbReference>
<keyword evidence="16" id="KW-0391">Immunity</keyword>
<keyword evidence="26" id="KW-0106">Calcium</keyword>
<keyword evidence="19" id="KW-0325">Glycoprotein</keyword>
<evidence type="ECO:0000256" key="10">
    <source>
        <dbReference type="ARBA" id="ARBA00022670"/>
    </source>
</evidence>
<dbReference type="PROSITE" id="PS50240">
    <property type="entry name" value="TRYPSIN_DOM"/>
    <property type="match status" value="1"/>
</dbReference>
<dbReference type="SMART" id="SM00179">
    <property type="entry name" value="EGF_CA"/>
    <property type="match status" value="1"/>
</dbReference>
<evidence type="ECO:0000256" key="23">
    <source>
        <dbReference type="PIRSR" id="PIRSR001155-1"/>
    </source>
</evidence>
<keyword evidence="7 25" id="KW-0597">Phosphoprotein</keyword>
<evidence type="ECO:0000313" key="33">
    <source>
        <dbReference type="EMBL" id="KAF7708400.1"/>
    </source>
</evidence>
<dbReference type="SUPFAM" id="SSF57535">
    <property type="entry name" value="Complement control module/SCR domain"/>
    <property type="match status" value="2"/>
</dbReference>
<feature type="signal peptide" evidence="29">
    <location>
        <begin position="1"/>
        <end position="20"/>
    </location>
</feature>
<keyword evidence="14" id="KW-0378">Hydrolase</keyword>
<feature type="binding site" evidence="26">
    <location>
        <position position="73"/>
    </location>
    <ligand>
        <name>Ca(2+)</name>
        <dbReference type="ChEBI" id="CHEBI:29108"/>
        <label>1</label>
    </ligand>
</feature>
<dbReference type="PROSITE" id="PS50923">
    <property type="entry name" value="SUSHI"/>
    <property type="match status" value="2"/>
</dbReference>
<evidence type="ECO:0000256" key="1">
    <source>
        <dbReference type="ARBA" id="ARBA00001057"/>
    </source>
</evidence>
<evidence type="ECO:0000259" key="31">
    <source>
        <dbReference type="PROSITE" id="PS50240"/>
    </source>
</evidence>
<dbReference type="FunFam" id="2.10.25.10:FF:000240">
    <property type="entry name" value="Vitamin K-dependent protein S"/>
    <property type="match status" value="1"/>
</dbReference>
<dbReference type="InterPro" id="IPR024175">
    <property type="entry name" value="Pept_S1A_C1r/C1S/mannan-bd"/>
</dbReference>
<dbReference type="SUPFAM" id="SSF50494">
    <property type="entry name" value="Trypsin-like serine proteases"/>
    <property type="match status" value="2"/>
</dbReference>
<dbReference type="EC" id="3.4.21.41" evidence="4"/>
<feature type="disulfide bond" evidence="24">
    <location>
        <begin position="329"/>
        <end position="362"/>
    </location>
</feature>
<evidence type="ECO:0000259" key="30">
    <source>
        <dbReference type="PROSITE" id="PS01180"/>
    </source>
</evidence>
<evidence type="ECO:0000256" key="12">
    <source>
        <dbReference type="ARBA" id="ARBA00022729"/>
    </source>
</evidence>
<keyword evidence="9 28" id="KW-0768">Sushi</keyword>
<evidence type="ECO:0000256" key="25">
    <source>
        <dbReference type="PIRSR" id="PIRSR001155-3"/>
    </source>
</evidence>
<evidence type="ECO:0000256" key="9">
    <source>
        <dbReference type="ARBA" id="ARBA00022659"/>
    </source>
</evidence>
<evidence type="ECO:0000256" key="19">
    <source>
        <dbReference type="ARBA" id="ARBA00023180"/>
    </source>
</evidence>
<dbReference type="PROSITE" id="PS01187">
    <property type="entry name" value="EGF_CA"/>
    <property type="match status" value="1"/>
</dbReference>
<dbReference type="FunFam" id="2.10.70.10:FF:000016">
    <property type="entry name" value="Mannan-binding lectin serine protease 1"/>
    <property type="match status" value="1"/>
</dbReference>
<keyword evidence="11 26" id="KW-0479">Metal-binding</keyword>
<dbReference type="Gene3D" id="2.40.10.10">
    <property type="entry name" value="Trypsin-like serine proteases"/>
    <property type="match status" value="3"/>
</dbReference>
<dbReference type="InterPro" id="IPR000742">
    <property type="entry name" value="EGF"/>
</dbReference>
<comment type="caution">
    <text evidence="33">The sequence shown here is derived from an EMBL/GenBank/DDBJ whole genome shotgun (WGS) entry which is preliminary data.</text>
</comment>
<feature type="binding site" evidence="26">
    <location>
        <position position="282"/>
    </location>
    <ligand>
        <name>Ca(2+)</name>
        <dbReference type="ChEBI" id="CHEBI:29108"/>
        <label>3</label>
    </ligand>
</feature>
<evidence type="ECO:0000256" key="26">
    <source>
        <dbReference type="PIRSR" id="PIRSR001155-4"/>
    </source>
</evidence>
<evidence type="ECO:0000313" key="34">
    <source>
        <dbReference type="Proteomes" id="UP000606274"/>
    </source>
</evidence>
<evidence type="ECO:0000256" key="8">
    <source>
        <dbReference type="ARBA" id="ARBA00022588"/>
    </source>
</evidence>
<dbReference type="PRINTS" id="PR00722">
    <property type="entry name" value="CHYMOTRYPSIN"/>
</dbReference>
<dbReference type="SUPFAM" id="SSF57196">
    <property type="entry name" value="EGF/Laminin"/>
    <property type="match status" value="1"/>
</dbReference>
<keyword evidence="10" id="KW-0645">Protease</keyword>
<evidence type="ECO:0000256" key="11">
    <source>
        <dbReference type="ARBA" id="ARBA00022723"/>
    </source>
</evidence>
<protein>
    <recommendedName>
        <fullName evidence="4">complement subcomponent C1r</fullName>
        <ecNumber evidence="4">3.4.21.41</ecNumber>
    </recommendedName>
</protein>
<evidence type="ECO:0000256" key="27">
    <source>
        <dbReference type="PROSITE-ProRule" id="PRU00059"/>
    </source>
</evidence>
<evidence type="ECO:0000256" key="5">
    <source>
        <dbReference type="ARBA" id="ARBA00022525"/>
    </source>
</evidence>
<feature type="disulfide bond" description="Interchain (between heavy and light chains)" evidence="24">
    <location>
        <begin position="433"/>
        <end position="558"/>
    </location>
</feature>
<dbReference type="Gene3D" id="2.10.70.10">
    <property type="entry name" value="Complement Module, domain 1"/>
    <property type="match status" value="2"/>
</dbReference>
<feature type="domain" description="CUB" evidence="30">
    <location>
        <begin position="14"/>
        <end position="134"/>
    </location>
</feature>
<evidence type="ECO:0000256" key="2">
    <source>
        <dbReference type="ARBA" id="ARBA00004241"/>
    </source>
</evidence>
<feature type="domain" description="Sushi" evidence="32">
    <location>
        <begin position="365"/>
        <end position="431"/>
    </location>
</feature>
<comment type="subunit">
    <text evidence="22">Core component of the complement C1 complex, a calcium-dependent complex composed of 1 molecule of the C1Q subcomplex, 2 molecules of C1R and 2 molecules of C1S. The C1Q subcomplex is composed 18 subunits: 3 chains of C1QA, C1QB, and C1QC trimerize to form 6 collagen-like triple helices connected to six globular ligand-recognition modules. Within the C1 complex, C1R is a dimer of identical chains, each of which is activated by cleavage into two chains, heavy and light, connected by disulfide bonds.</text>
</comment>
<dbReference type="InterPro" id="IPR049883">
    <property type="entry name" value="NOTCH1_EGF-like"/>
</dbReference>
<dbReference type="CDD" id="cd00033">
    <property type="entry name" value="CCP"/>
    <property type="match status" value="1"/>
</dbReference>
<dbReference type="GO" id="GO:0009986">
    <property type="term" value="C:cell surface"/>
    <property type="evidence" value="ECO:0007669"/>
    <property type="project" value="UniProtKB-SubCell"/>
</dbReference>
<keyword evidence="5" id="KW-0964">Secreted</keyword>
<dbReference type="Pfam" id="PF00431">
    <property type="entry name" value="CUB"/>
    <property type="match status" value="2"/>
</dbReference>
<feature type="binding site" evidence="26">
    <location>
        <position position="117"/>
    </location>
    <ligand>
        <name>Ca(2+)</name>
        <dbReference type="ChEBI" id="CHEBI:29108"/>
        <label>1</label>
    </ligand>
</feature>
<gene>
    <name evidence="33" type="ORF">HF521_017457</name>
</gene>
<keyword evidence="12 29" id="KW-0732">Signal</keyword>
<feature type="binding site" evidence="26">
    <location>
        <position position="233"/>
    </location>
    <ligand>
        <name>Ca(2+)</name>
        <dbReference type="ChEBI" id="CHEBI:29108"/>
        <label>3</label>
    </ligand>
</feature>
<feature type="disulfide bond" evidence="24">
    <location>
        <begin position="396"/>
        <end position="429"/>
    </location>
</feature>
<keyword evidence="13" id="KW-0677">Repeat</keyword>
<feature type="active site" description="Charge relay system" evidence="23">
    <location>
        <position position="485"/>
    </location>
</feature>
<dbReference type="CDD" id="cd00041">
    <property type="entry name" value="CUB"/>
    <property type="match status" value="2"/>
</dbReference>
<evidence type="ECO:0000256" key="18">
    <source>
        <dbReference type="ARBA" id="ARBA00023157"/>
    </source>
</evidence>
<feature type="binding site" evidence="26">
    <location>
        <position position="157"/>
    </location>
    <ligand>
        <name>Ca(2+)</name>
        <dbReference type="ChEBI" id="CHEBI:29108"/>
        <label>2</label>
    </ligand>
</feature>
<feature type="binding site" evidence="26">
    <location>
        <position position="138"/>
    </location>
    <ligand>
        <name>Ca(2+)</name>
        <dbReference type="ChEBI" id="CHEBI:29108"/>
        <label>2</label>
    </ligand>
</feature>
<keyword evidence="34" id="KW-1185">Reference proteome</keyword>
<feature type="active site" description="Charge relay system" evidence="23">
    <location>
        <position position="538"/>
    </location>
</feature>
<dbReference type="InterPro" id="IPR001314">
    <property type="entry name" value="Peptidase_S1A"/>
</dbReference>
<comment type="caution">
    <text evidence="28">Lacks conserved residue(s) required for the propagation of feature annotation.</text>
</comment>
<dbReference type="InterPro" id="IPR043504">
    <property type="entry name" value="Peptidase_S1_PA_chymotrypsin"/>
</dbReference>
<dbReference type="SUPFAM" id="SSF49854">
    <property type="entry name" value="Spermadhesin, CUB domain"/>
    <property type="match status" value="2"/>
</dbReference>
<dbReference type="AlphaFoldDB" id="A0A8T0BSW2"/>
<dbReference type="PROSITE" id="PS01186">
    <property type="entry name" value="EGF_2"/>
    <property type="match status" value="1"/>
</dbReference>
<dbReference type="SMART" id="SM00042">
    <property type="entry name" value="CUB"/>
    <property type="match status" value="2"/>
</dbReference>
<dbReference type="InterPro" id="IPR001881">
    <property type="entry name" value="EGF-like_Ca-bd_dom"/>
</dbReference>
<feature type="disulfide bond" evidence="24">
    <location>
        <begin position="301"/>
        <end position="349"/>
    </location>
</feature>
<feature type="domain" description="CUB" evidence="30">
    <location>
        <begin position="183"/>
        <end position="297"/>
    </location>
</feature>
<dbReference type="Proteomes" id="UP000606274">
    <property type="component" value="Unassembled WGS sequence"/>
</dbReference>
<dbReference type="SMART" id="SM00020">
    <property type="entry name" value="Tryp_SPc"/>
    <property type="match status" value="1"/>
</dbReference>
<comment type="subcellular location">
    <subcellularLocation>
        <location evidence="2">Cell surface</location>
    </subcellularLocation>
    <subcellularLocation>
        <location evidence="3">Secreted</location>
    </subcellularLocation>
</comment>
<dbReference type="FunFam" id="2.40.10.10:FF:000068">
    <property type="entry name" value="transmembrane protease serine 2"/>
    <property type="match status" value="1"/>
</dbReference>
<feature type="disulfide bond" evidence="24">
    <location>
        <begin position="70"/>
        <end position="88"/>
    </location>
</feature>
<dbReference type="GO" id="GO:0005509">
    <property type="term" value="F:calcium ion binding"/>
    <property type="evidence" value="ECO:0007669"/>
    <property type="project" value="InterPro"/>
</dbReference>
<dbReference type="Gene3D" id="2.10.25.10">
    <property type="entry name" value="Laminin"/>
    <property type="match status" value="1"/>
</dbReference>
<evidence type="ECO:0000259" key="32">
    <source>
        <dbReference type="PROSITE" id="PS50923"/>
    </source>
</evidence>
<comment type="catalytic activity">
    <reaction evidence="1">
        <text>Selective cleavage of Lys(or Arg)-|-Ile bond in complement subcomponent C1s to form the active form of C1s (EC 3.4.21.42).</text>
        <dbReference type="EC" id="3.4.21.41"/>
    </reaction>
</comment>
<dbReference type="InterPro" id="IPR000436">
    <property type="entry name" value="Sushi_SCR_CCP_dom"/>
</dbReference>
<keyword evidence="18 24" id="KW-1015">Disulfide bond</keyword>
<feature type="disulfide bond" evidence="24 27">
    <location>
        <begin position="183"/>
        <end position="210"/>
    </location>
</feature>
<evidence type="ECO:0000256" key="7">
    <source>
        <dbReference type="ARBA" id="ARBA00022553"/>
    </source>
</evidence>
<evidence type="ECO:0000256" key="17">
    <source>
        <dbReference type="ARBA" id="ARBA00022875"/>
    </source>
</evidence>
<dbReference type="PANTHER" id="PTHR24255:SF25">
    <property type="entry name" value="COMPLEMENT C1R SUBCOMPONENT"/>
    <property type="match status" value="1"/>
</dbReference>
<evidence type="ECO:0000256" key="13">
    <source>
        <dbReference type="ARBA" id="ARBA00022737"/>
    </source>
</evidence>
<feature type="binding site" evidence="26">
    <location>
        <position position="65"/>
    </location>
    <ligand>
        <name>Ca(2+)</name>
        <dbReference type="ChEBI" id="CHEBI:29108"/>
        <label>1</label>
    </ligand>
</feature>
<feature type="disulfide bond" evidence="24">
    <location>
        <begin position="166"/>
        <end position="179"/>
    </location>
</feature>
<comment type="PTM">
    <text evidence="25">The iron and 2-oxoglutarate dependent 3-hydroxylation of aspartate and asparagine is (R) stereospecific within EGF domains.</text>
</comment>
<feature type="disulfide bond" evidence="24">
    <location>
        <begin position="634"/>
        <end position="715"/>
    </location>
</feature>
<dbReference type="GO" id="GO:0072562">
    <property type="term" value="C:blood microparticle"/>
    <property type="evidence" value="ECO:0007669"/>
    <property type="project" value="TreeGrafter"/>
</dbReference>
<evidence type="ECO:0000256" key="29">
    <source>
        <dbReference type="SAM" id="SignalP"/>
    </source>
</evidence>
<evidence type="ECO:0000256" key="3">
    <source>
        <dbReference type="ARBA" id="ARBA00004613"/>
    </source>
</evidence>
<dbReference type="SMART" id="SM00181">
    <property type="entry name" value="EGF"/>
    <property type="match status" value="1"/>
</dbReference>
<evidence type="ECO:0000256" key="20">
    <source>
        <dbReference type="ARBA" id="ARBA00023278"/>
    </source>
</evidence>
<feature type="modified residue" description="(3R)-3-hydroxyasparagine" evidence="25">
    <location>
        <position position="157"/>
    </location>
</feature>
<dbReference type="PROSITE" id="PS01180">
    <property type="entry name" value="CUB"/>
    <property type="match status" value="2"/>
</dbReference>
<keyword evidence="17" id="KW-0180">Complement pathway</keyword>
<name>A0A8T0BSW2_SILME</name>
<dbReference type="SMART" id="SM00032">
    <property type="entry name" value="CCP"/>
    <property type="match status" value="2"/>
</dbReference>
<dbReference type="GO" id="GO:0031638">
    <property type="term" value="P:zymogen activation"/>
    <property type="evidence" value="ECO:0007669"/>
    <property type="project" value="TreeGrafter"/>
</dbReference>
<evidence type="ECO:0000256" key="28">
    <source>
        <dbReference type="PROSITE-ProRule" id="PRU00302"/>
    </source>
</evidence>
<dbReference type="FunFam" id="2.40.10.10:FF:000054">
    <property type="entry name" value="Complement C1r subcomponent"/>
    <property type="match status" value="2"/>
</dbReference>
<dbReference type="Pfam" id="PF00084">
    <property type="entry name" value="Sushi"/>
    <property type="match status" value="2"/>
</dbReference>
<feature type="disulfide bond" evidence="24">
    <location>
        <begin position="242"/>
        <end position="260"/>
    </location>
</feature>
<reference evidence="33" key="1">
    <citation type="submission" date="2020-08" db="EMBL/GenBank/DDBJ databases">
        <title>Chromosome-level assembly of Southern catfish (Silurus meridionalis) provides insights into visual adaptation to the nocturnal and benthic lifestyles.</title>
        <authorList>
            <person name="Zhang Y."/>
            <person name="Wang D."/>
            <person name="Peng Z."/>
        </authorList>
    </citation>
    <scope>NUCLEOTIDE SEQUENCE</scope>
    <source>
        <strain evidence="33">SWU-2019-XX</strain>
        <tissue evidence="33">Muscle</tissue>
    </source>
</reference>
<feature type="domain" description="Peptidase S1" evidence="31">
    <location>
        <begin position="447"/>
        <end position="739"/>
    </location>
</feature>
<dbReference type="CDD" id="cd00190">
    <property type="entry name" value="Tryp_SPc"/>
    <property type="match status" value="1"/>
</dbReference>
<dbReference type="PIRSF" id="PIRSF001155">
    <property type="entry name" value="C1r_C1s_MASP"/>
    <property type="match status" value="1"/>
</dbReference>
<dbReference type="InterPro" id="IPR001254">
    <property type="entry name" value="Trypsin_dom"/>
</dbReference>
<feature type="chain" id="PRO_5035897413" description="complement subcomponent C1r" evidence="29">
    <location>
        <begin position="21"/>
        <end position="741"/>
    </location>
</feature>
<feature type="modified residue" description="Phosphoserine; by CK2" evidence="25">
    <location>
        <position position="196"/>
    </location>
</feature>
<keyword evidence="8" id="KW-0399">Innate immunity</keyword>
<keyword evidence="20 25" id="KW-0379">Hydroxylation</keyword>
<evidence type="ECO:0000256" key="24">
    <source>
        <dbReference type="PIRSR" id="PIRSR001155-2"/>
    </source>
</evidence>
<evidence type="ECO:0000256" key="22">
    <source>
        <dbReference type="ARBA" id="ARBA00093536"/>
    </source>
</evidence>
<dbReference type="InterPro" id="IPR035976">
    <property type="entry name" value="Sushi/SCR/CCP_sf"/>
</dbReference>
<accession>A0A8T0BSW2</accession>
<dbReference type="Gene3D" id="2.60.120.290">
    <property type="entry name" value="Spermadhesin, CUB domain"/>
    <property type="match status" value="2"/>
</dbReference>
<dbReference type="GO" id="GO:0045087">
    <property type="term" value="P:innate immune response"/>
    <property type="evidence" value="ECO:0007669"/>
    <property type="project" value="UniProtKB-KW"/>
</dbReference>
<comment type="function">
    <text evidence="21">Serine protease component of the complement C1 complex, a multiprotein complex that initiates the classical pathway of the complement system, a cascade of proteins that leads to phagocytosis and breakdown of pathogens and signaling that strengthens the adaptive immune system. C1R catalyzes the first enzymatic step in the classical complement pathway: it is activated by the C1Q subcomplex of the C1 complex, which associates with IgG or IgM immunoglobulins complexed with antigens to form antigen-antibody complexes on the surface of pathogens. Immunoglobulin-binding promotes the autocatalytic cleavage and activation of C1R. Activated C1R then cleaves and activates C1S, the second protease of the classical complement pathway. It is unclear if C1R activates C1S within single, strained C1 complexes or between neighboring C1 complexes on surfaces.</text>
</comment>
<organism evidence="33 34">
    <name type="scientific">Silurus meridionalis</name>
    <name type="common">Southern catfish</name>
    <name type="synonym">Silurus soldatovi meridionalis</name>
    <dbReference type="NCBI Taxonomy" id="175797"/>
    <lineage>
        <taxon>Eukaryota</taxon>
        <taxon>Metazoa</taxon>
        <taxon>Chordata</taxon>
        <taxon>Craniata</taxon>
        <taxon>Vertebrata</taxon>
        <taxon>Euteleostomi</taxon>
        <taxon>Actinopterygii</taxon>
        <taxon>Neopterygii</taxon>
        <taxon>Teleostei</taxon>
        <taxon>Ostariophysi</taxon>
        <taxon>Siluriformes</taxon>
        <taxon>Siluridae</taxon>
        <taxon>Silurus</taxon>
    </lineage>
</organism>
<evidence type="ECO:0000256" key="14">
    <source>
        <dbReference type="ARBA" id="ARBA00022801"/>
    </source>
</evidence>
<evidence type="ECO:0000256" key="4">
    <source>
        <dbReference type="ARBA" id="ARBA00011907"/>
    </source>
</evidence>
<dbReference type="InterPro" id="IPR018097">
    <property type="entry name" value="EGF_Ca-bd_CS"/>
</dbReference>
<dbReference type="Pfam" id="PF00089">
    <property type="entry name" value="Trypsin"/>
    <property type="match status" value="2"/>
</dbReference>
<keyword evidence="15" id="KW-0720">Serine protease</keyword>
<feature type="binding site" evidence="26">
    <location>
        <position position="119"/>
    </location>
    <ligand>
        <name>Ca(2+)</name>
        <dbReference type="ChEBI" id="CHEBI:29108"/>
        <label>1</label>
    </ligand>
</feature>
<feature type="disulfide bond" evidence="24">
    <location>
        <begin position="600"/>
        <end position="623"/>
    </location>
</feature>
<sequence>MARLQLILSVLCMCVSVCVCKVSMHGQIQSPLYPKPYPSNVHQQWDLEVPNGYQLQITFNYMDIEPSLNCYYDSLMVLHGKKLLGKFCGKNSTDPHHPGSKPILSPSNRLQLLFMADESNTEKHVGFSAFYQAVDIDECSSHDLDNSESRCTQICLNTLGSYLCTCYHGYQLRADQRTCVLGCGGDVFTEPEGFLSSPGYPKAAPLGMTCLYNISVQPGFQITLNFSNNFHIEQIDAQEPSCLFHWLQVSVPDEAPKKLCGDKSPGIIHTGSHTVELKFHTDKHGQSGGFSLHYTTQRMECKIKGGILNGRITPNFPKYSYRDYIQVLCDTGYKLMMGEEEIKSYKSMCLENGKWHLPLPECRIIDCGEPNHLLNGGFKYLSGSKNEYMSVIQYHCNEPFYAFTDTNNVNLTCEADRKWNGHNNDILHCFPVCGRPIVDIAGGRGRVLGGQQAVDNSFPWQVFLQAGGRGGAIVIGEKWLLTAAHNFNKEKLSKDELKAYVGSNKVSDYFKSDTQFESLPIESFHIHPGYKSPDYNNDIALIKLASSLTFNAGVMPVCLPAQDSELEKSGWVSGFGMTETYHTANHLRYIALPIVEQEVCHLSFEEVKKTVSDVSTLTENMFCAGLPEGGKDTCQGDSGSGFVMKKNDVFYAAGIISWEVKKTVSDVSTLTENMFCAGLPEGGKDTCQGDSGSGFVMKKNDVFYAAGIVSWGVDCGRAGRYGVYTRVARYAKWIQKIMEEN</sequence>
<evidence type="ECO:0000256" key="16">
    <source>
        <dbReference type="ARBA" id="ARBA00022859"/>
    </source>
</evidence>
<dbReference type="CDD" id="cd00054">
    <property type="entry name" value="EGF_CA"/>
    <property type="match status" value="1"/>
</dbReference>
<dbReference type="InterPro" id="IPR000859">
    <property type="entry name" value="CUB_dom"/>
</dbReference>
<keyword evidence="6" id="KW-0245">EGF-like domain</keyword>
<evidence type="ECO:0000256" key="21">
    <source>
        <dbReference type="ARBA" id="ARBA00093383"/>
    </source>
</evidence>
<dbReference type="InterPro" id="IPR009003">
    <property type="entry name" value="Peptidase_S1_PA"/>
</dbReference>
<dbReference type="GO" id="GO:0004252">
    <property type="term" value="F:serine-type endopeptidase activity"/>
    <property type="evidence" value="ECO:0007669"/>
    <property type="project" value="UniProtKB-EC"/>
</dbReference>